<evidence type="ECO:0000256" key="1">
    <source>
        <dbReference type="SAM" id="SignalP"/>
    </source>
</evidence>
<evidence type="ECO:0000313" key="2">
    <source>
        <dbReference type="EMBL" id="SDE75859.1"/>
    </source>
</evidence>
<organism evidence="2 3">
    <name type="scientific">Cellulophaga baltica</name>
    <dbReference type="NCBI Taxonomy" id="76594"/>
    <lineage>
        <taxon>Bacteria</taxon>
        <taxon>Pseudomonadati</taxon>
        <taxon>Bacteroidota</taxon>
        <taxon>Flavobacteriia</taxon>
        <taxon>Flavobacteriales</taxon>
        <taxon>Flavobacteriaceae</taxon>
        <taxon>Cellulophaga</taxon>
    </lineage>
</organism>
<dbReference type="EMBL" id="FNBD01000003">
    <property type="protein sequence ID" value="SDE75859.1"/>
    <property type="molecule type" value="Genomic_DNA"/>
</dbReference>
<protein>
    <submittedName>
        <fullName evidence="2">Uncharacterized protein</fullName>
    </submittedName>
</protein>
<feature type="signal peptide" evidence="1">
    <location>
        <begin position="1"/>
        <end position="21"/>
    </location>
</feature>
<accession>A0A1G7FJ04</accession>
<sequence length="357" mass="40528">MTKLLLSFLALSIGISQTVMGQEIDSTALKQLEFIKKVTYGMGNDLFKTREFSYKIKEDYMAPWDKLSISSMENLATGLETIISNGSIAVEKGHFEEINVVFSSKVEGIENLDDIFTIELVDYTLFDANKNPIRLKESARTNFGAISNSGIKNGQQFSYHYKTIRSAFEMESKKDTLGISGTIQLRASFPSGYDKVVITPKDIGKQFTIGLKKYEVLNVFKNIIILKPDSKNENLDRDFKIVNLNAKGDEIAQIAYFDLLKMNEGKDKPIEMIGVGTQTISEKIYKIFTENPTISKEEFDSIIDPIAKKIFSAEDIRAEREKQFGETYIAITNAGPVENCYLYLEKRELKRTFEKEF</sequence>
<proteinExistence type="predicted"/>
<reference evidence="3" key="1">
    <citation type="submission" date="2016-10" db="EMBL/GenBank/DDBJ databases">
        <authorList>
            <person name="Varghese N."/>
            <person name="Submissions S."/>
        </authorList>
    </citation>
    <scope>NUCLEOTIDE SEQUENCE [LARGE SCALE GENOMIC DNA]</scope>
    <source>
        <strain evidence="3">DSM 24729</strain>
    </source>
</reference>
<feature type="chain" id="PRO_5010377338" evidence="1">
    <location>
        <begin position="22"/>
        <end position="357"/>
    </location>
</feature>
<gene>
    <name evidence="2" type="ORF">SAMN04487992_103296</name>
</gene>
<evidence type="ECO:0000313" key="3">
    <source>
        <dbReference type="Proteomes" id="UP000182114"/>
    </source>
</evidence>
<keyword evidence="1" id="KW-0732">Signal</keyword>
<dbReference type="Proteomes" id="UP000182114">
    <property type="component" value="Unassembled WGS sequence"/>
</dbReference>
<dbReference type="eggNOG" id="ENOG502ZI7R">
    <property type="taxonomic scope" value="Bacteria"/>
</dbReference>
<keyword evidence="3" id="KW-1185">Reference proteome</keyword>
<name>A0A1G7FJ04_9FLAO</name>
<dbReference type="RefSeq" id="WP_074537867.1">
    <property type="nucleotide sequence ID" value="NZ_FNBD01000003.1"/>
</dbReference>
<dbReference type="AlphaFoldDB" id="A0A1G7FJ04"/>